<keyword evidence="2" id="KW-0472">Membrane</keyword>
<evidence type="ECO:0000313" key="3">
    <source>
        <dbReference type="EMBL" id="GJS88434.1"/>
    </source>
</evidence>
<keyword evidence="4" id="KW-1185">Reference proteome</keyword>
<gene>
    <name evidence="3" type="ORF">Tco_0771070</name>
</gene>
<feature type="transmembrane region" description="Helical" evidence="2">
    <location>
        <begin position="6"/>
        <end position="27"/>
    </location>
</feature>
<organism evidence="3 4">
    <name type="scientific">Tanacetum coccineum</name>
    <dbReference type="NCBI Taxonomy" id="301880"/>
    <lineage>
        <taxon>Eukaryota</taxon>
        <taxon>Viridiplantae</taxon>
        <taxon>Streptophyta</taxon>
        <taxon>Embryophyta</taxon>
        <taxon>Tracheophyta</taxon>
        <taxon>Spermatophyta</taxon>
        <taxon>Magnoliopsida</taxon>
        <taxon>eudicotyledons</taxon>
        <taxon>Gunneridae</taxon>
        <taxon>Pentapetalae</taxon>
        <taxon>asterids</taxon>
        <taxon>campanulids</taxon>
        <taxon>Asterales</taxon>
        <taxon>Asteraceae</taxon>
        <taxon>Asteroideae</taxon>
        <taxon>Anthemideae</taxon>
        <taxon>Anthemidinae</taxon>
        <taxon>Tanacetum</taxon>
    </lineage>
</organism>
<sequence length="91" mass="10088">MVNVMFLSPGISFGMWGKAIISATYLLGNGYPTKGRKIKQNVTKPTLGMKKMDKTKDNNVKVTPERSPKPEVIKSKKIQLYGPNLPNPKVV</sequence>
<evidence type="ECO:0000256" key="1">
    <source>
        <dbReference type="SAM" id="MobiDB-lite"/>
    </source>
</evidence>
<name>A0ABQ4ZDZ3_9ASTR</name>
<feature type="compositionally biased region" description="Basic and acidic residues" evidence="1">
    <location>
        <begin position="50"/>
        <end position="69"/>
    </location>
</feature>
<evidence type="ECO:0000313" key="4">
    <source>
        <dbReference type="Proteomes" id="UP001151760"/>
    </source>
</evidence>
<proteinExistence type="predicted"/>
<dbReference type="Proteomes" id="UP001151760">
    <property type="component" value="Unassembled WGS sequence"/>
</dbReference>
<dbReference type="EMBL" id="BQNB010011273">
    <property type="protein sequence ID" value="GJS88434.1"/>
    <property type="molecule type" value="Genomic_DNA"/>
</dbReference>
<evidence type="ECO:0000256" key="2">
    <source>
        <dbReference type="SAM" id="Phobius"/>
    </source>
</evidence>
<protein>
    <submittedName>
        <fullName evidence="3">Uncharacterized protein</fullName>
    </submittedName>
</protein>
<keyword evidence="2" id="KW-0812">Transmembrane</keyword>
<keyword evidence="2" id="KW-1133">Transmembrane helix</keyword>
<comment type="caution">
    <text evidence="3">The sequence shown here is derived from an EMBL/GenBank/DDBJ whole genome shotgun (WGS) entry which is preliminary data.</text>
</comment>
<reference evidence="3" key="2">
    <citation type="submission" date="2022-01" db="EMBL/GenBank/DDBJ databases">
        <authorList>
            <person name="Yamashiro T."/>
            <person name="Shiraishi A."/>
            <person name="Satake H."/>
            <person name="Nakayama K."/>
        </authorList>
    </citation>
    <scope>NUCLEOTIDE SEQUENCE</scope>
</reference>
<reference evidence="3" key="1">
    <citation type="journal article" date="2022" name="Int. J. Mol. Sci.">
        <title>Draft Genome of Tanacetum Coccineum: Genomic Comparison of Closely Related Tanacetum-Family Plants.</title>
        <authorList>
            <person name="Yamashiro T."/>
            <person name="Shiraishi A."/>
            <person name="Nakayama K."/>
            <person name="Satake H."/>
        </authorList>
    </citation>
    <scope>NUCLEOTIDE SEQUENCE</scope>
</reference>
<feature type="region of interest" description="Disordered" evidence="1">
    <location>
        <begin position="49"/>
        <end position="69"/>
    </location>
</feature>
<accession>A0ABQ4ZDZ3</accession>